<feature type="domain" description="Release factor glutamine methyltransferase N-terminal" evidence="7">
    <location>
        <begin position="28"/>
        <end position="76"/>
    </location>
</feature>
<organism evidence="8 9">
    <name type="scientific">Candidatus Merdimorpha stercoravium</name>
    <dbReference type="NCBI Taxonomy" id="2840863"/>
    <lineage>
        <taxon>Bacteria</taxon>
        <taxon>Pseudomonadati</taxon>
        <taxon>Bacteroidota</taxon>
        <taxon>Flavobacteriia</taxon>
        <taxon>Flavobacteriales</taxon>
        <taxon>Candidatus Merdimorpha</taxon>
    </lineage>
</organism>
<dbReference type="Gene3D" id="3.40.50.150">
    <property type="entry name" value="Vaccinia Virus protein VP39"/>
    <property type="match status" value="1"/>
</dbReference>
<protein>
    <recommendedName>
        <fullName evidence="5">Release factor glutamine methyltransferase</fullName>
        <shortName evidence="5">RF MTase</shortName>
        <ecNumber evidence="5">2.1.1.297</ecNumber>
    </recommendedName>
    <alternativeName>
        <fullName evidence="5">N5-glutamine methyltransferase PrmC</fullName>
    </alternativeName>
    <alternativeName>
        <fullName evidence="5">Protein-(glutamine-N5) MTase PrmC</fullName>
    </alternativeName>
    <alternativeName>
        <fullName evidence="5">Protein-glutamine N-methyltransferase PrmC</fullName>
    </alternativeName>
</protein>
<dbReference type="EMBL" id="DVLY01000072">
    <property type="protein sequence ID" value="HIT97799.1"/>
    <property type="molecule type" value="Genomic_DNA"/>
</dbReference>
<dbReference type="PANTHER" id="PTHR18895:SF74">
    <property type="entry name" value="MTRF1L RELEASE FACTOR GLUTAMINE METHYLTRANSFERASE"/>
    <property type="match status" value="1"/>
</dbReference>
<reference evidence="8" key="2">
    <citation type="journal article" date="2021" name="PeerJ">
        <title>Extensive microbial diversity within the chicken gut microbiome revealed by metagenomics and culture.</title>
        <authorList>
            <person name="Gilroy R."/>
            <person name="Ravi A."/>
            <person name="Getino M."/>
            <person name="Pursley I."/>
            <person name="Horton D.L."/>
            <person name="Alikhan N.F."/>
            <person name="Baker D."/>
            <person name="Gharbi K."/>
            <person name="Hall N."/>
            <person name="Watson M."/>
            <person name="Adriaenssens E.M."/>
            <person name="Foster-Nyarko E."/>
            <person name="Jarju S."/>
            <person name="Secka A."/>
            <person name="Antonio M."/>
            <person name="Oren A."/>
            <person name="Chaudhuri R.R."/>
            <person name="La Ragione R."/>
            <person name="Hildebrand F."/>
            <person name="Pallen M.J."/>
        </authorList>
    </citation>
    <scope>NUCLEOTIDE SEQUENCE</scope>
    <source>
        <strain evidence="8">1383</strain>
    </source>
</reference>
<comment type="caution">
    <text evidence="8">The sequence shown here is derived from an EMBL/GenBank/DDBJ whole genome shotgun (WGS) entry which is preliminary data.</text>
</comment>
<gene>
    <name evidence="5 8" type="primary">prmC</name>
    <name evidence="8" type="ORF">IAC44_03075</name>
</gene>
<keyword evidence="2 5" id="KW-0808">Transferase</keyword>
<comment type="caution">
    <text evidence="5">Lacks conserved residue(s) required for the propagation of feature annotation.</text>
</comment>
<dbReference type="InterPro" id="IPR040758">
    <property type="entry name" value="PrmC_N"/>
</dbReference>
<keyword evidence="3 5" id="KW-0949">S-adenosyl-L-methionine</keyword>
<feature type="binding site" evidence="5">
    <location>
        <position position="143"/>
    </location>
    <ligand>
        <name>S-adenosyl-L-methionine</name>
        <dbReference type="ChEBI" id="CHEBI:59789"/>
    </ligand>
</feature>
<comment type="function">
    <text evidence="5">Methylates the class 1 translation termination release factors RF1/PrfA and RF2/PrfB on the glutamine residue of the universally conserved GGQ motif.</text>
</comment>
<dbReference type="CDD" id="cd02440">
    <property type="entry name" value="AdoMet_MTases"/>
    <property type="match status" value="1"/>
</dbReference>
<dbReference type="InterPro" id="IPR050320">
    <property type="entry name" value="N5-glutamine_MTase"/>
</dbReference>
<dbReference type="GO" id="GO:0032259">
    <property type="term" value="P:methylation"/>
    <property type="evidence" value="ECO:0007669"/>
    <property type="project" value="UniProtKB-KW"/>
</dbReference>
<reference evidence="8" key="1">
    <citation type="submission" date="2020-10" db="EMBL/GenBank/DDBJ databases">
        <authorList>
            <person name="Gilroy R."/>
        </authorList>
    </citation>
    <scope>NUCLEOTIDE SEQUENCE</scope>
    <source>
        <strain evidence="8">1383</strain>
    </source>
</reference>
<dbReference type="GO" id="GO:0003676">
    <property type="term" value="F:nucleic acid binding"/>
    <property type="evidence" value="ECO:0007669"/>
    <property type="project" value="InterPro"/>
</dbReference>
<dbReference type="InterPro" id="IPR004556">
    <property type="entry name" value="HemK-like"/>
</dbReference>
<evidence type="ECO:0000256" key="1">
    <source>
        <dbReference type="ARBA" id="ARBA00022603"/>
    </source>
</evidence>
<accession>A0A9D1H9M3</accession>
<evidence type="ECO:0000313" key="8">
    <source>
        <dbReference type="EMBL" id="HIT97799.1"/>
    </source>
</evidence>
<dbReference type="InterPro" id="IPR002052">
    <property type="entry name" value="DNA_methylase_N6_adenine_CS"/>
</dbReference>
<dbReference type="NCBIfam" id="TIGR03534">
    <property type="entry name" value="RF_mod_PrmC"/>
    <property type="match status" value="1"/>
</dbReference>
<dbReference type="SUPFAM" id="SSF53335">
    <property type="entry name" value="S-adenosyl-L-methionine-dependent methyltransferases"/>
    <property type="match status" value="1"/>
</dbReference>
<evidence type="ECO:0000256" key="5">
    <source>
        <dbReference type="HAMAP-Rule" id="MF_02126"/>
    </source>
</evidence>
<dbReference type="Gene3D" id="1.10.8.10">
    <property type="entry name" value="DNA helicase RuvA subunit, C-terminal domain"/>
    <property type="match status" value="1"/>
</dbReference>
<dbReference type="Proteomes" id="UP000824161">
    <property type="component" value="Unassembled WGS sequence"/>
</dbReference>
<dbReference type="AlphaFoldDB" id="A0A9D1H9M3"/>
<dbReference type="Pfam" id="PF05175">
    <property type="entry name" value="MTS"/>
    <property type="match status" value="1"/>
</dbReference>
<evidence type="ECO:0000259" key="6">
    <source>
        <dbReference type="Pfam" id="PF05175"/>
    </source>
</evidence>
<evidence type="ECO:0000256" key="4">
    <source>
        <dbReference type="ARBA" id="ARBA00048391"/>
    </source>
</evidence>
<dbReference type="InterPro" id="IPR019874">
    <property type="entry name" value="RF_methyltr_PrmC"/>
</dbReference>
<name>A0A9D1H9M3_9FLAO</name>
<evidence type="ECO:0000259" key="7">
    <source>
        <dbReference type="Pfam" id="PF17827"/>
    </source>
</evidence>
<dbReference type="GO" id="GO:0102559">
    <property type="term" value="F:peptide chain release factor N(5)-glutamine methyltransferase activity"/>
    <property type="evidence" value="ECO:0007669"/>
    <property type="project" value="UniProtKB-EC"/>
</dbReference>
<evidence type="ECO:0000256" key="2">
    <source>
        <dbReference type="ARBA" id="ARBA00022679"/>
    </source>
</evidence>
<evidence type="ECO:0000313" key="9">
    <source>
        <dbReference type="Proteomes" id="UP000824161"/>
    </source>
</evidence>
<sequence>MTLSQWRKEFVASLSGLYPPEEAQALFFRSVEHALGIGRLRYAMEKDRELPGEDSGRLRRIEDELLTGCPLQYITGEQVFCGRSFSVDARALIPRGETEELVDRVLRENAGQPARVLDVGTGSGAIAVSLALERPAWKVEALDVSPDALALARENARRLGAEVAFRQADILQEDAWAALGTYDLVVSNPPYVRECEREQMHDNVRRYEPPLALFVPDEDPLRFYRAIGRFAFAGLTAGGRLYFEINRAFGRQTAALLAGLGFGAVEVFQDINGCDRMVRAVKK</sequence>
<dbReference type="PROSITE" id="PS00092">
    <property type="entry name" value="N6_MTASE"/>
    <property type="match status" value="1"/>
</dbReference>
<feature type="binding site" evidence="5">
    <location>
        <position position="188"/>
    </location>
    <ligand>
        <name>S-adenosyl-L-methionine</name>
        <dbReference type="ChEBI" id="CHEBI:59789"/>
    </ligand>
</feature>
<feature type="domain" description="Methyltransferase small" evidence="6">
    <location>
        <begin position="108"/>
        <end position="196"/>
    </location>
</feature>
<dbReference type="HAMAP" id="MF_02126">
    <property type="entry name" value="RF_methyltr_PrmC"/>
    <property type="match status" value="1"/>
</dbReference>
<dbReference type="InterPro" id="IPR029063">
    <property type="entry name" value="SAM-dependent_MTases_sf"/>
</dbReference>
<feature type="binding site" evidence="5">
    <location>
        <begin position="188"/>
        <end position="191"/>
    </location>
    <ligand>
        <name>substrate</name>
    </ligand>
</feature>
<feature type="binding site" evidence="5">
    <location>
        <begin position="120"/>
        <end position="124"/>
    </location>
    <ligand>
        <name>S-adenosyl-L-methionine</name>
        <dbReference type="ChEBI" id="CHEBI:59789"/>
    </ligand>
</feature>
<dbReference type="InterPro" id="IPR007848">
    <property type="entry name" value="Small_mtfrase_dom"/>
</dbReference>
<comment type="similarity">
    <text evidence="5">Belongs to the protein N5-glutamine methyltransferase family. PrmC subfamily.</text>
</comment>
<comment type="catalytic activity">
    <reaction evidence="4 5">
        <text>L-glutaminyl-[peptide chain release factor] + S-adenosyl-L-methionine = N(5)-methyl-L-glutaminyl-[peptide chain release factor] + S-adenosyl-L-homocysteine + H(+)</text>
        <dbReference type="Rhea" id="RHEA:42896"/>
        <dbReference type="Rhea" id="RHEA-COMP:10271"/>
        <dbReference type="Rhea" id="RHEA-COMP:10272"/>
        <dbReference type="ChEBI" id="CHEBI:15378"/>
        <dbReference type="ChEBI" id="CHEBI:30011"/>
        <dbReference type="ChEBI" id="CHEBI:57856"/>
        <dbReference type="ChEBI" id="CHEBI:59789"/>
        <dbReference type="ChEBI" id="CHEBI:61891"/>
        <dbReference type="EC" id="2.1.1.297"/>
    </reaction>
</comment>
<dbReference type="PANTHER" id="PTHR18895">
    <property type="entry name" value="HEMK METHYLTRANSFERASE"/>
    <property type="match status" value="1"/>
</dbReference>
<dbReference type="Pfam" id="PF17827">
    <property type="entry name" value="PrmC_N"/>
    <property type="match status" value="1"/>
</dbReference>
<dbReference type="EC" id="2.1.1.297" evidence="5"/>
<proteinExistence type="inferred from homology"/>
<evidence type="ECO:0000256" key="3">
    <source>
        <dbReference type="ARBA" id="ARBA00022691"/>
    </source>
</evidence>
<keyword evidence="1 5" id="KW-0489">Methyltransferase</keyword>
<dbReference type="NCBIfam" id="TIGR00536">
    <property type="entry name" value="hemK_fam"/>
    <property type="match status" value="1"/>
</dbReference>